<feature type="domain" description="DDE Tnp4" evidence="8">
    <location>
        <begin position="11"/>
        <end position="134"/>
    </location>
</feature>
<dbReference type="GO" id="GO:0005634">
    <property type="term" value="C:nucleus"/>
    <property type="evidence" value="ECO:0007669"/>
    <property type="project" value="UniProtKB-SubCell"/>
</dbReference>
<keyword evidence="5" id="KW-0479">Metal-binding</keyword>
<protein>
    <recommendedName>
        <fullName evidence="8">DDE Tnp4 domain-containing protein</fullName>
    </recommendedName>
</protein>
<organism evidence="9 10">
    <name type="scientific">Amblyomma americanum</name>
    <name type="common">Lone star tick</name>
    <dbReference type="NCBI Taxonomy" id="6943"/>
    <lineage>
        <taxon>Eukaryota</taxon>
        <taxon>Metazoa</taxon>
        <taxon>Ecdysozoa</taxon>
        <taxon>Arthropoda</taxon>
        <taxon>Chelicerata</taxon>
        <taxon>Arachnida</taxon>
        <taxon>Acari</taxon>
        <taxon>Parasitiformes</taxon>
        <taxon>Ixodida</taxon>
        <taxon>Ixodoidea</taxon>
        <taxon>Ixodidae</taxon>
        <taxon>Amblyomminae</taxon>
        <taxon>Amblyomma</taxon>
    </lineage>
</organism>
<evidence type="ECO:0000259" key="8">
    <source>
        <dbReference type="Pfam" id="PF13359"/>
    </source>
</evidence>
<comment type="subcellular location">
    <subcellularLocation>
        <location evidence="2">Nucleus</location>
    </subcellularLocation>
</comment>
<sequence length="155" mass="17223">MAARARANCKVCDSNMKIIAVDPRCPGSDYDVFSWRYSWLRHEIEQGLLQGGEFLLGDSGYPLEPWLLTPVPGHPSLASSEGLFNSAHSSMRSVVERAIGVLKSRFRCLQRYRTLQYEPERAAFIIGACAALHNLCLNDPLPEEGDVDATDPDNN</sequence>
<evidence type="ECO:0000256" key="5">
    <source>
        <dbReference type="ARBA" id="ARBA00022723"/>
    </source>
</evidence>
<dbReference type="Proteomes" id="UP001321473">
    <property type="component" value="Unassembled WGS sequence"/>
</dbReference>
<evidence type="ECO:0000256" key="2">
    <source>
        <dbReference type="ARBA" id="ARBA00004123"/>
    </source>
</evidence>
<dbReference type="GO" id="GO:0016787">
    <property type="term" value="F:hydrolase activity"/>
    <property type="evidence" value="ECO:0007669"/>
    <property type="project" value="UniProtKB-KW"/>
</dbReference>
<comment type="caution">
    <text evidence="9">The sequence shown here is derived from an EMBL/GenBank/DDBJ whole genome shotgun (WGS) entry which is preliminary data.</text>
</comment>
<keyword evidence="7" id="KW-0539">Nucleus</keyword>
<comment type="similarity">
    <text evidence="3">Belongs to the HARBI1 family.</text>
</comment>
<dbReference type="InterPro" id="IPR027806">
    <property type="entry name" value="HARBI1_dom"/>
</dbReference>
<name>A0AAQ4EV22_AMBAM</name>
<evidence type="ECO:0000313" key="10">
    <source>
        <dbReference type="Proteomes" id="UP001321473"/>
    </source>
</evidence>
<evidence type="ECO:0000256" key="1">
    <source>
        <dbReference type="ARBA" id="ARBA00001968"/>
    </source>
</evidence>
<dbReference type="Pfam" id="PF13359">
    <property type="entry name" value="DDE_Tnp_4"/>
    <property type="match status" value="1"/>
</dbReference>
<gene>
    <name evidence="9" type="ORF">V5799_020088</name>
</gene>
<keyword evidence="6" id="KW-0378">Hydrolase</keyword>
<evidence type="ECO:0000313" key="9">
    <source>
        <dbReference type="EMBL" id="KAK8778570.1"/>
    </source>
</evidence>
<accession>A0AAQ4EV22</accession>
<dbReference type="AlphaFoldDB" id="A0AAQ4EV22"/>
<evidence type="ECO:0000256" key="4">
    <source>
        <dbReference type="ARBA" id="ARBA00022722"/>
    </source>
</evidence>
<keyword evidence="4" id="KW-0540">Nuclease</keyword>
<dbReference type="PANTHER" id="PTHR22930:SF85">
    <property type="entry name" value="GH03217P-RELATED"/>
    <property type="match status" value="1"/>
</dbReference>
<comment type="cofactor">
    <cofactor evidence="1">
        <name>a divalent metal cation</name>
        <dbReference type="ChEBI" id="CHEBI:60240"/>
    </cofactor>
</comment>
<dbReference type="GO" id="GO:0046872">
    <property type="term" value="F:metal ion binding"/>
    <property type="evidence" value="ECO:0007669"/>
    <property type="project" value="UniProtKB-KW"/>
</dbReference>
<reference evidence="9 10" key="1">
    <citation type="journal article" date="2023" name="Arcadia Sci">
        <title>De novo assembly of a long-read Amblyomma americanum tick genome.</title>
        <authorList>
            <person name="Chou S."/>
            <person name="Poskanzer K.E."/>
            <person name="Rollins M."/>
            <person name="Thuy-Boun P.S."/>
        </authorList>
    </citation>
    <scope>NUCLEOTIDE SEQUENCE [LARGE SCALE GENOMIC DNA]</scope>
    <source>
        <strain evidence="9">F_SG_1</strain>
        <tissue evidence="9">Salivary glands</tissue>
    </source>
</reference>
<dbReference type="PANTHER" id="PTHR22930">
    <property type="match status" value="1"/>
</dbReference>
<evidence type="ECO:0000256" key="6">
    <source>
        <dbReference type="ARBA" id="ARBA00022801"/>
    </source>
</evidence>
<dbReference type="EMBL" id="JARKHS020010605">
    <property type="protein sequence ID" value="KAK8778570.1"/>
    <property type="molecule type" value="Genomic_DNA"/>
</dbReference>
<evidence type="ECO:0000256" key="7">
    <source>
        <dbReference type="ARBA" id="ARBA00023242"/>
    </source>
</evidence>
<dbReference type="GO" id="GO:0004518">
    <property type="term" value="F:nuclease activity"/>
    <property type="evidence" value="ECO:0007669"/>
    <property type="project" value="UniProtKB-KW"/>
</dbReference>
<keyword evidence="10" id="KW-1185">Reference proteome</keyword>
<proteinExistence type="inferred from homology"/>
<evidence type="ECO:0000256" key="3">
    <source>
        <dbReference type="ARBA" id="ARBA00006958"/>
    </source>
</evidence>
<dbReference type="InterPro" id="IPR045249">
    <property type="entry name" value="HARBI1-like"/>
</dbReference>